<dbReference type="GO" id="GO:0004129">
    <property type="term" value="F:cytochrome-c oxidase activity"/>
    <property type="evidence" value="ECO:0007669"/>
    <property type="project" value="UniProtKB-EC"/>
</dbReference>
<dbReference type="InterPro" id="IPR001505">
    <property type="entry name" value="Copper_CuA"/>
</dbReference>
<dbReference type="InterPro" id="IPR002429">
    <property type="entry name" value="CcO_II-like_C"/>
</dbReference>
<evidence type="ECO:0000256" key="6">
    <source>
        <dbReference type="ARBA" id="ARBA00022617"/>
    </source>
</evidence>
<dbReference type="EMBL" id="FXAH01000010">
    <property type="protein sequence ID" value="SMF55252.1"/>
    <property type="molecule type" value="Genomic_DNA"/>
</dbReference>
<dbReference type="OrthoDB" id="9773456at2"/>
<evidence type="ECO:0000256" key="12">
    <source>
        <dbReference type="ARBA" id="ARBA00023004"/>
    </source>
</evidence>
<dbReference type="GO" id="GO:0042773">
    <property type="term" value="P:ATP synthesis coupled electron transport"/>
    <property type="evidence" value="ECO:0007669"/>
    <property type="project" value="TreeGrafter"/>
</dbReference>
<dbReference type="GO" id="GO:0042597">
    <property type="term" value="C:periplasmic space"/>
    <property type="evidence" value="ECO:0007669"/>
    <property type="project" value="UniProtKB-SubCell"/>
</dbReference>
<dbReference type="InterPro" id="IPR008972">
    <property type="entry name" value="Cupredoxin"/>
</dbReference>
<evidence type="ECO:0000313" key="20">
    <source>
        <dbReference type="EMBL" id="SMF55252.1"/>
    </source>
</evidence>
<dbReference type="AlphaFoldDB" id="A0A1X7FN39"/>
<dbReference type="Gene3D" id="1.10.287.90">
    <property type="match status" value="1"/>
</dbReference>
<evidence type="ECO:0000313" key="21">
    <source>
        <dbReference type="Proteomes" id="UP000192911"/>
    </source>
</evidence>
<dbReference type="GO" id="GO:0020037">
    <property type="term" value="F:heme binding"/>
    <property type="evidence" value="ECO:0007669"/>
    <property type="project" value="InterPro"/>
</dbReference>
<dbReference type="Pfam" id="PF00034">
    <property type="entry name" value="Cytochrom_C"/>
    <property type="match status" value="1"/>
</dbReference>
<accession>A0A1X7FN39</accession>
<comment type="subcellular location">
    <subcellularLocation>
        <location evidence="1">Membrane</location>
        <topology evidence="1">Multi-pass membrane protein</topology>
    </subcellularLocation>
    <subcellularLocation>
        <location evidence="2">Periplasm</location>
    </subcellularLocation>
</comment>
<dbReference type="RefSeq" id="WP_085228899.1">
    <property type="nucleotide sequence ID" value="NZ_BSQD01000007.1"/>
</dbReference>
<dbReference type="SUPFAM" id="SSF46626">
    <property type="entry name" value="Cytochrome c"/>
    <property type="match status" value="1"/>
</dbReference>
<keyword evidence="9" id="KW-1278">Translocase</keyword>
<organism evidence="20 21">
    <name type="scientific">Trinickia caryophylli</name>
    <name type="common">Paraburkholderia caryophylli</name>
    <dbReference type="NCBI Taxonomy" id="28094"/>
    <lineage>
        <taxon>Bacteria</taxon>
        <taxon>Pseudomonadati</taxon>
        <taxon>Pseudomonadota</taxon>
        <taxon>Betaproteobacteria</taxon>
        <taxon>Burkholderiales</taxon>
        <taxon>Burkholderiaceae</taxon>
        <taxon>Trinickia</taxon>
    </lineage>
</organism>
<comment type="catalytic activity">
    <reaction evidence="15">
        <text>4 Fe(II)-[cytochrome c] + O2 + 8 H(+)(in) = 4 Fe(III)-[cytochrome c] + 2 H2O + 4 H(+)(out)</text>
        <dbReference type="Rhea" id="RHEA:11436"/>
        <dbReference type="Rhea" id="RHEA-COMP:10350"/>
        <dbReference type="Rhea" id="RHEA-COMP:14399"/>
        <dbReference type="ChEBI" id="CHEBI:15377"/>
        <dbReference type="ChEBI" id="CHEBI:15378"/>
        <dbReference type="ChEBI" id="CHEBI:15379"/>
        <dbReference type="ChEBI" id="CHEBI:29033"/>
        <dbReference type="ChEBI" id="CHEBI:29034"/>
        <dbReference type="EC" id="7.1.1.9"/>
    </reaction>
</comment>
<evidence type="ECO:0000256" key="4">
    <source>
        <dbReference type="ARBA" id="ARBA00012949"/>
    </source>
</evidence>
<proteinExistence type="inferred from homology"/>
<keyword evidence="6 16" id="KW-0349">Heme</keyword>
<dbReference type="PROSITE" id="PS51007">
    <property type="entry name" value="CYTC"/>
    <property type="match status" value="1"/>
</dbReference>
<evidence type="ECO:0000256" key="8">
    <source>
        <dbReference type="ARBA" id="ARBA00022723"/>
    </source>
</evidence>
<evidence type="ECO:0000256" key="3">
    <source>
        <dbReference type="ARBA" id="ARBA00007866"/>
    </source>
</evidence>
<dbReference type="InterPro" id="IPR036909">
    <property type="entry name" value="Cyt_c-like_dom_sf"/>
</dbReference>
<keyword evidence="10" id="KW-0249">Electron transport</keyword>
<evidence type="ECO:0000259" key="19">
    <source>
        <dbReference type="PROSITE" id="PS51007"/>
    </source>
</evidence>
<keyword evidence="14 17" id="KW-0472">Membrane</keyword>
<dbReference type="PROSITE" id="PS00078">
    <property type="entry name" value="COX2"/>
    <property type="match status" value="1"/>
</dbReference>
<gene>
    <name evidence="20" type="ORF">SAMN06295900_11036</name>
</gene>
<feature type="transmembrane region" description="Helical" evidence="17">
    <location>
        <begin position="80"/>
        <end position="101"/>
    </location>
</feature>
<dbReference type="PANTHER" id="PTHR22888">
    <property type="entry name" value="CYTOCHROME C OXIDASE, SUBUNIT II"/>
    <property type="match status" value="1"/>
</dbReference>
<keyword evidence="11 17" id="KW-1133">Transmembrane helix</keyword>
<evidence type="ECO:0000256" key="17">
    <source>
        <dbReference type="SAM" id="Phobius"/>
    </source>
</evidence>
<dbReference type="Pfam" id="PF00116">
    <property type="entry name" value="COX2"/>
    <property type="match status" value="1"/>
</dbReference>
<keyword evidence="13" id="KW-0186">Copper</keyword>
<evidence type="ECO:0000259" key="18">
    <source>
        <dbReference type="PROSITE" id="PS50857"/>
    </source>
</evidence>
<evidence type="ECO:0000256" key="1">
    <source>
        <dbReference type="ARBA" id="ARBA00004141"/>
    </source>
</evidence>
<dbReference type="EC" id="7.1.1.9" evidence="4"/>
<dbReference type="InterPro" id="IPR036257">
    <property type="entry name" value="Cyt_c_oxidase_su2_TM_sf"/>
</dbReference>
<reference evidence="21" key="1">
    <citation type="submission" date="2017-04" db="EMBL/GenBank/DDBJ databases">
        <authorList>
            <person name="Varghese N."/>
            <person name="Submissions S."/>
        </authorList>
    </citation>
    <scope>NUCLEOTIDE SEQUENCE [LARGE SCALE GENOMIC DNA]</scope>
    <source>
        <strain evidence="21">Ballard 720</strain>
    </source>
</reference>
<evidence type="ECO:0000256" key="2">
    <source>
        <dbReference type="ARBA" id="ARBA00004418"/>
    </source>
</evidence>
<evidence type="ECO:0000256" key="15">
    <source>
        <dbReference type="ARBA" id="ARBA00047816"/>
    </source>
</evidence>
<keyword evidence="8 16" id="KW-0479">Metal-binding</keyword>
<keyword evidence="5" id="KW-0813">Transport</keyword>
<feature type="domain" description="Cytochrome oxidase subunit II copper A binding" evidence="18">
    <location>
        <begin position="112"/>
        <end position="228"/>
    </location>
</feature>
<dbReference type="InterPro" id="IPR009056">
    <property type="entry name" value="Cyt_c-like_dom"/>
</dbReference>
<evidence type="ECO:0000256" key="10">
    <source>
        <dbReference type="ARBA" id="ARBA00022982"/>
    </source>
</evidence>
<dbReference type="STRING" id="28094.SAMN06295900_11036"/>
<evidence type="ECO:0000256" key="11">
    <source>
        <dbReference type="ARBA" id="ARBA00022989"/>
    </source>
</evidence>
<dbReference type="PANTHER" id="PTHR22888:SF9">
    <property type="entry name" value="CYTOCHROME C OXIDASE SUBUNIT 2"/>
    <property type="match status" value="1"/>
</dbReference>
<evidence type="ECO:0000256" key="9">
    <source>
        <dbReference type="ARBA" id="ARBA00022967"/>
    </source>
</evidence>
<comment type="similarity">
    <text evidence="3">Belongs to the cytochrome c oxidase subunit 2 family.</text>
</comment>
<dbReference type="PROSITE" id="PS50857">
    <property type="entry name" value="COX2_CUA"/>
    <property type="match status" value="1"/>
</dbReference>
<dbReference type="Gene3D" id="2.60.40.420">
    <property type="entry name" value="Cupredoxins - blue copper proteins"/>
    <property type="match status" value="1"/>
</dbReference>
<keyword evidence="12 16" id="KW-0408">Iron</keyword>
<dbReference type="SUPFAM" id="SSF49503">
    <property type="entry name" value="Cupredoxins"/>
    <property type="match status" value="1"/>
</dbReference>
<dbReference type="InterPro" id="IPR045187">
    <property type="entry name" value="CcO_II"/>
</dbReference>
<evidence type="ECO:0000256" key="5">
    <source>
        <dbReference type="ARBA" id="ARBA00022448"/>
    </source>
</evidence>
<dbReference type="GeneID" id="95553354"/>
<evidence type="ECO:0000256" key="13">
    <source>
        <dbReference type="ARBA" id="ARBA00023008"/>
    </source>
</evidence>
<sequence length="330" mass="34478">MVPAVLAHAATHQNALTPAGVQAAHIVRLWNLTLVVTGAVFAAVLAIVLVALARRGRRADESTPPDLGGSARPERAARRAVVAASAASVLLLAGITVADALTDRALSRLPVANALHIDLVGWQWWWQANYARDGDAADFTVANELHVPVGRPVVISLAAGDVIHGFWVPNLHGKKDLLPGISTTIEFRADKAGVYRGQCAEFCGAEHALMAMTIVAEAPERYAAWAARQREPAGAPANALAVRGRQIFEQSSCAGCHTVRGTSAAGSLGPDLTHLMSRQTLAAGSIPNDAASLAAWIRDPNAAKPGATMPASSLPAADLQALVAWLTTLR</sequence>
<keyword evidence="7 17" id="KW-0812">Transmembrane</keyword>
<feature type="domain" description="Cytochrome c" evidence="19">
    <location>
        <begin position="239"/>
        <end position="330"/>
    </location>
</feature>
<dbReference type="GO" id="GO:0005507">
    <property type="term" value="F:copper ion binding"/>
    <property type="evidence" value="ECO:0007669"/>
    <property type="project" value="InterPro"/>
</dbReference>
<name>A0A1X7FN39_TRICW</name>
<evidence type="ECO:0000256" key="16">
    <source>
        <dbReference type="PROSITE-ProRule" id="PRU00433"/>
    </source>
</evidence>
<dbReference type="GO" id="GO:0016020">
    <property type="term" value="C:membrane"/>
    <property type="evidence" value="ECO:0007669"/>
    <property type="project" value="UniProtKB-SubCell"/>
</dbReference>
<keyword evidence="21" id="KW-1185">Reference proteome</keyword>
<protein>
    <recommendedName>
        <fullName evidence="4">cytochrome-c oxidase</fullName>
        <ecNumber evidence="4">7.1.1.9</ecNumber>
    </recommendedName>
</protein>
<evidence type="ECO:0000256" key="7">
    <source>
        <dbReference type="ARBA" id="ARBA00022692"/>
    </source>
</evidence>
<evidence type="ECO:0000256" key="14">
    <source>
        <dbReference type="ARBA" id="ARBA00023136"/>
    </source>
</evidence>
<dbReference type="Proteomes" id="UP000192911">
    <property type="component" value="Unassembled WGS sequence"/>
</dbReference>
<feature type="transmembrane region" description="Helical" evidence="17">
    <location>
        <begin position="33"/>
        <end position="53"/>
    </location>
</feature>